<evidence type="ECO:0000313" key="2">
    <source>
        <dbReference type="Proteomes" id="UP000584824"/>
    </source>
</evidence>
<name>A0A7W6P3L9_9HYPH</name>
<organism evidence="1 2">
    <name type="scientific">Allorhizobium borbori</name>
    <dbReference type="NCBI Taxonomy" id="485907"/>
    <lineage>
        <taxon>Bacteria</taxon>
        <taxon>Pseudomonadati</taxon>
        <taxon>Pseudomonadota</taxon>
        <taxon>Alphaproteobacteria</taxon>
        <taxon>Hyphomicrobiales</taxon>
        <taxon>Rhizobiaceae</taxon>
        <taxon>Rhizobium/Agrobacterium group</taxon>
        <taxon>Allorhizobium</taxon>
    </lineage>
</organism>
<dbReference type="EMBL" id="JACIDU010000016">
    <property type="protein sequence ID" value="MBB4104964.1"/>
    <property type="molecule type" value="Genomic_DNA"/>
</dbReference>
<protein>
    <submittedName>
        <fullName evidence="1">Uncharacterized protein</fullName>
    </submittedName>
</protein>
<comment type="caution">
    <text evidence="1">The sequence shown here is derived from an EMBL/GenBank/DDBJ whole genome shotgun (WGS) entry which is preliminary data.</text>
</comment>
<keyword evidence="2" id="KW-1185">Reference proteome</keyword>
<dbReference type="AlphaFoldDB" id="A0A7W6P3L9"/>
<evidence type="ECO:0000313" key="1">
    <source>
        <dbReference type="EMBL" id="MBB4104964.1"/>
    </source>
</evidence>
<dbReference type="RefSeq" id="WP_183794039.1">
    <property type="nucleotide sequence ID" value="NZ_JACIDU010000016.1"/>
</dbReference>
<proteinExistence type="predicted"/>
<dbReference type="Proteomes" id="UP000584824">
    <property type="component" value="Unassembled WGS sequence"/>
</dbReference>
<accession>A0A7W6P3L9</accession>
<reference evidence="1 2" key="1">
    <citation type="submission" date="2020-08" db="EMBL/GenBank/DDBJ databases">
        <title>Genomic Encyclopedia of Type Strains, Phase IV (KMG-IV): sequencing the most valuable type-strain genomes for metagenomic binning, comparative biology and taxonomic classification.</title>
        <authorList>
            <person name="Goeker M."/>
        </authorList>
    </citation>
    <scope>NUCLEOTIDE SEQUENCE [LARGE SCALE GENOMIC DNA]</scope>
    <source>
        <strain evidence="1 2">DSM 26385</strain>
    </source>
</reference>
<gene>
    <name evidence="1" type="ORF">GGQ66_003547</name>
</gene>
<sequence length="76" mass="8764">MKTFFETRFGPHQFAVLDEALEMWRSGTSLTKKDPDLMIAAEICINLFREGNATVPDLFRAMSGHKALQELANWYR</sequence>